<dbReference type="EMBL" id="FTPR01000001">
    <property type="protein sequence ID" value="SIT76499.1"/>
    <property type="molecule type" value="Genomic_DNA"/>
</dbReference>
<evidence type="ECO:0000313" key="3">
    <source>
        <dbReference type="Proteomes" id="UP000186997"/>
    </source>
</evidence>
<dbReference type="Proteomes" id="UP000186997">
    <property type="component" value="Unassembled WGS sequence"/>
</dbReference>
<gene>
    <name evidence="2" type="ORF">SAMN05421665_0384</name>
</gene>
<accession>A0A1R3WEF8</accession>
<keyword evidence="1" id="KW-0812">Transmembrane</keyword>
<dbReference type="STRING" id="287098.SAMN05421665_0384"/>
<sequence length="95" mass="9940">MLGFLIAAAAGFLTPQIEGPVAGPIVKTLEGYFEVTLAEKRLIAFMVALLGAAIIAAAFDSGSVFGIIIGAILGYFGTRIFNVLKKVIEGRHDAD</sequence>
<protein>
    <submittedName>
        <fullName evidence="2">Uncharacterized protein</fullName>
    </submittedName>
</protein>
<keyword evidence="3" id="KW-1185">Reference proteome</keyword>
<feature type="transmembrane region" description="Helical" evidence="1">
    <location>
        <begin position="46"/>
        <end position="76"/>
    </location>
</feature>
<evidence type="ECO:0000313" key="2">
    <source>
        <dbReference type="EMBL" id="SIT76499.1"/>
    </source>
</evidence>
<dbReference type="AlphaFoldDB" id="A0A1R3WEF8"/>
<reference evidence="3" key="1">
    <citation type="submission" date="2017-01" db="EMBL/GenBank/DDBJ databases">
        <authorList>
            <person name="Varghese N."/>
            <person name="Submissions S."/>
        </authorList>
    </citation>
    <scope>NUCLEOTIDE SEQUENCE [LARGE SCALE GENOMIC DNA]</scope>
    <source>
        <strain evidence="3">DSM 29591</strain>
    </source>
</reference>
<proteinExistence type="predicted"/>
<keyword evidence="1" id="KW-1133">Transmembrane helix</keyword>
<name>A0A1R3WEF8_9RHOB</name>
<evidence type="ECO:0000256" key="1">
    <source>
        <dbReference type="SAM" id="Phobius"/>
    </source>
</evidence>
<organism evidence="2 3">
    <name type="scientific">Yoonia rosea</name>
    <dbReference type="NCBI Taxonomy" id="287098"/>
    <lineage>
        <taxon>Bacteria</taxon>
        <taxon>Pseudomonadati</taxon>
        <taxon>Pseudomonadota</taxon>
        <taxon>Alphaproteobacteria</taxon>
        <taxon>Rhodobacterales</taxon>
        <taxon>Paracoccaceae</taxon>
        <taxon>Yoonia</taxon>
    </lineage>
</organism>
<keyword evidence="1" id="KW-0472">Membrane</keyword>
<dbReference type="RefSeq" id="WP_076658139.1">
    <property type="nucleotide sequence ID" value="NZ_FTPR01000001.1"/>
</dbReference>
<dbReference type="OrthoDB" id="7652304at2"/>